<protein>
    <submittedName>
        <fullName evidence="1">Uncharacterized protein</fullName>
    </submittedName>
</protein>
<reference evidence="1 2" key="1">
    <citation type="journal article" date="2022" name="Nat. Ecol. Evol.">
        <title>A masculinizing supergene underlies an exaggerated male reproductive morph in a spider.</title>
        <authorList>
            <person name="Hendrickx F."/>
            <person name="De Corte Z."/>
            <person name="Sonet G."/>
            <person name="Van Belleghem S.M."/>
            <person name="Kostlbacher S."/>
            <person name="Vangestel C."/>
        </authorList>
    </citation>
    <scope>NUCLEOTIDE SEQUENCE [LARGE SCALE GENOMIC DNA]</scope>
    <source>
        <strain evidence="1">W744_W776</strain>
    </source>
</reference>
<accession>A0AAV6U9Z0</accession>
<gene>
    <name evidence="1" type="ORF">JTE90_018263</name>
</gene>
<evidence type="ECO:0000313" key="2">
    <source>
        <dbReference type="Proteomes" id="UP000827092"/>
    </source>
</evidence>
<evidence type="ECO:0000313" key="1">
    <source>
        <dbReference type="EMBL" id="KAG8180648.1"/>
    </source>
</evidence>
<dbReference type="AlphaFoldDB" id="A0AAV6U9Z0"/>
<name>A0AAV6U9Z0_9ARAC</name>
<proteinExistence type="predicted"/>
<dbReference type="EMBL" id="JAFNEN010000559">
    <property type="protein sequence ID" value="KAG8180648.1"/>
    <property type="molecule type" value="Genomic_DNA"/>
</dbReference>
<dbReference type="Proteomes" id="UP000827092">
    <property type="component" value="Unassembled WGS sequence"/>
</dbReference>
<keyword evidence="2" id="KW-1185">Reference proteome</keyword>
<comment type="caution">
    <text evidence="1">The sequence shown here is derived from an EMBL/GenBank/DDBJ whole genome shotgun (WGS) entry which is preliminary data.</text>
</comment>
<organism evidence="1 2">
    <name type="scientific">Oedothorax gibbosus</name>
    <dbReference type="NCBI Taxonomy" id="931172"/>
    <lineage>
        <taxon>Eukaryota</taxon>
        <taxon>Metazoa</taxon>
        <taxon>Ecdysozoa</taxon>
        <taxon>Arthropoda</taxon>
        <taxon>Chelicerata</taxon>
        <taxon>Arachnida</taxon>
        <taxon>Araneae</taxon>
        <taxon>Araneomorphae</taxon>
        <taxon>Entelegynae</taxon>
        <taxon>Araneoidea</taxon>
        <taxon>Linyphiidae</taxon>
        <taxon>Erigoninae</taxon>
        <taxon>Oedothorax</taxon>
    </lineage>
</organism>
<sequence>MQQSVLSFSKIKFTDISLCHCSSDEDTNGTDSEMISSSGDEISADSDGINTTRFSYSATTSLLACSRKWIKLNNLNTKVYATLDFLPTEVKLPLMTEGTLPPWCWQWEDCLLFCFEHLKKKCWPKNWRSSLAVMGARGKSPFRTSPKTKSWVMQRLSPA</sequence>